<organism evidence="2 3">
    <name type="scientific">Globodera rostochiensis</name>
    <name type="common">Golden nematode worm</name>
    <name type="synonym">Heterodera rostochiensis</name>
    <dbReference type="NCBI Taxonomy" id="31243"/>
    <lineage>
        <taxon>Eukaryota</taxon>
        <taxon>Metazoa</taxon>
        <taxon>Ecdysozoa</taxon>
        <taxon>Nematoda</taxon>
        <taxon>Chromadorea</taxon>
        <taxon>Rhabditida</taxon>
        <taxon>Tylenchina</taxon>
        <taxon>Tylenchomorpha</taxon>
        <taxon>Tylenchoidea</taxon>
        <taxon>Heteroderidae</taxon>
        <taxon>Heteroderinae</taxon>
        <taxon>Globodera</taxon>
    </lineage>
</organism>
<accession>A0A914I3K1</accession>
<keyword evidence="1" id="KW-0472">Membrane</keyword>
<sequence>MRMEWSDRVIGVALFAGGVGGCVVVIIIISIIFVFPLPLCPNFRALLQQQKQCDSKKKRCDAWGWEGDSLEDDEVSIIPGGYTPSPLQQHPFIIPPPTFLSTAFCAIEQSRWDGMLWWHWIEQQLPNGSFLANGRAGRFCAWAKRMGN</sequence>
<keyword evidence="1" id="KW-0812">Transmembrane</keyword>
<evidence type="ECO:0000256" key="1">
    <source>
        <dbReference type="SAM" id="Phobius"/>
    </source>
</evidence>
<keyword evidence="1" id="KW-1133">Transmembrane helix</keyword>
<evidence type="ECO:0000313" key="3">
    <source>
        <dbReference type="WBParaSite" id="Gr19_v10_g6993.t1"/>
    </source>
</evidence>
<protein>
    <submittedName>
        <fullName evidence="3">Uncharacterized protein</fullName>
    </submittedName>
</protein>
<dbReference type="AlphaFoldDB" id="A0A914I3K1"/>
<reference evidence="3" key="1">
    <citation type="submission" date="2022-11" db="UniProtKB">
        <authorList>
            <consortium name="WormBaseParasite"/>
        </authorList>
    </citation>
    <scope>IDENTIFICATION</scope>
</reference>
<dbReference type="WBParaSite" id="Gr19_v10_g6993.t1">
    <property type="protein sequence ID" value="Gr19_v10_g6993.t1"/>
    <property type="gene ID" value="Gr19_v10_g6993"/>
</dbReference>
<feature type="transmembrane region" description="Helical" evidence="1">
    <location>
        <begin position="12"/>
        <end position="35"/>
    </location>
</feature>
<name>A0A914I3K1_GLORO</name>
<evidence type="ECO:0000313" key="2">
    <source>
        <dbReference type="Proteomes" id="UP000887572"/>
    </source>
</evidence>
<proteinExistence type="predicted"/>
<dbReference type="PROSITE" id="PS51257">
    <property type="entry name" value="PROKAR_LIPOPROTEIN"/>
    <property type="match status" value="1"/>
</dbReference>
<dbReference type="Proteomes" id="UP000887572">
    <property type="component" value="Unplaced"/>
</dbReference>
<keyword evidence="2" id="KW-1185">Reference proteome</keyword>